<sequence>MPMDLFRENAELTQDFHPRVEGKPLPMDLFRENAKLTRDFHPRVEGKSRCPWNFSVKIPTTG</sequence>
<evidence type="ECO:0000313" key="2">
    <source>
        <dbReference type="EMBL" id="BBW98296.1"/>
    </source>
</evidence>
<keyword evidence="3" id="KW-1185">Reference proteome</keyword>
<dbReference type="EMBL" id="AP022557">
    <property type="protein sequence ID" value="BBW98296.1"/>
    <property type="molecule type" value="Genomic_DNA"/>
</dbReference>
<name>A0A679FZN5_9BACL</name>
<protein>
    <submittedName>
        <fullName evidence="1">Uncharacterized protein</fullName>
    </submittedName>
</protein>
<evidence type="ECO:0000313" key="3">
    <source>
        <dbReference type="Proteomes" id="UP000501421"/>
    </source>
</evidence>
<organism evidence="1 3">
    <name type="scientific">Geobacillus subterraneus</name>
    <dbReference type="NCBI Taxonomy" id="129338"/>
    <lineage>
        <taxon>Bacteria</taxon>
        <taxon>Bacillati</taxon>
        <taxon>Bacillota</taxon>
        <taxon>Bacilli</taxon>
        <taxon>Bacillales</taxon>
        <taxon>Anoxybacillaceae</taxon>
        <taxon>Geobacillus</taxon>
    </lineage>
</organism>
<reference evidence="1" key="1">
    <citation type="journal article" date="2020" name="Microbiol. Resour. Announc.">
        <title>Complete Genome Sequence of Geobacillus sp. Strain E55-1, Isolated from Mine Geyser in Japan.</title>
        <authorList>
            <person name="Miyazaki K."/>
            <person name="Hase E."/>
            <person name="Tokito N."/>
        </authorList>
    </citation>
    <scope>NUCLEOTIDE SEQUENCE [LARGE SCALE GENOMIC DNA]</scope>
    <source>
        <strain evidence="1">E55-1</strain>
    </source>
</reference>
<evidence type="ECO:0000313" key="1">
    <source>
        <dbReference type="EMBL" id="BBW98294.1"/>
    </source>
</evidence>
<proteinExistence type="predicted"/>
<dbReference type="RefSeq" id="WP_172418742.1">
    <property type="nucleotide sequence ID" value="NZ_AP022557.1"/>
</dbReference>
<gene>
    <name evidence="1" type="ORF">GsuE55_31270</name>
    <name evidence="2" type="ORF">GsuE55_31290</name>
</gene>
<dbReference type="AlphaFoldDB" id="A0A679FZN5"/>
<dbReference type="EMBL" id="AP022557">
    <property type="protein sequence ID" value="BBW98294.1"/>
    <property type="molecule type" value="Genomic_DNA"/>
</dbReference>
<accession>A0A679FZN5</accession>
<dbReference type="Proteomes" id="UP000501421">
    <property type="component" value="Chromosome"/>
</dbReference>